<dbReference type="SUPFAM" id="SSF81593">
    <property type="entry name" value="Nucleotidyltransferase substrate binding subunit/domain"/>
    <property type="match status" value="2"/>
</dbReference>
<dbReference type="CDD" id="cd05401">
    <property type="entry name" value="NT_GlnE_GlnD_like"/>
    <property type="match status" value="2"/>
</dbReference>
<evidence type="ECO:0000313" key="10">
    <source>
        <dbReference type="EMBL" id="QTE28415.1"/>
    </source>
</evidence>
<proteinExistence type="inferred from homology"/>
<dbReference type="EC" id="2.7.7.42" evidence="7"/>
<feature type="region of interest" description="Adenylyl removase" evidence="7">
    <location>
        <begin position="1"/>
        <end position="503"/>
    </location>
</feature>
<dbReference type="Pfam" id="PF08335">
    <property type="entry name" value="GlnD_UR_UTase"/>
    <property type="match status" value="2"/>
</dbReference>
<comment type="catalytic activity">
    <reaction evidence="7">
        <text>[glutamine synthetase]-O(4)-(5'-adenylyl)-L-tyrosine + phosphate = [glutamine synthetase]-L-tyrosine + ADP</text>
        <dbReference type="Rhea" id="RHEA:43716"/>
        <dbReference type="Rhea" id="RHEA-COMP:10660"/>
        <dbReference type="Rhea" id="RHEA-COMP:10661"/>
        <dbReference type="ChEBI" id="CHEBI:43474"/>
        <dbReference type="ChEBI" id="CHEBI:46858"/>
        <dbReference type="ChEBI" id="CHEBI:83624"/>
        <dbReference type="ChEBI" id="CHEBI:456216"/>
        <dbReference type="EC" id="2.7.7.89"/>
    </reaction>
</comment>
<dbReference type="NCBIfam" id="NF010707">
    <property type="entry name" value="PRK14109.1"/>
    <property type="match status" value="1"/>
</dbReference>
<gene>
    <name evidence="7" type="primary">glnE</name>
    <name evidence="10" type="ORF">J4E96_13640</name>
</gene>
<dbReference type="GO" id="GO:0000287">
    <property type="term" value="F:magnesium ion binding"/>
    <property type="evidence" value="ECO:0007669"/>
    <property type="project" value="UniProtKB-UniRule"/>
</dbReference>
<evidence type="ECO:0000256" key="5">
    <source>
        <dbReference type="ARBA" id="ARBA00022842"/>
    </source>
</evidence>
<name>A0A8A4ZAE6_9MICO</name>
<evidence type="ECO:0000313" key="11">
    <source>
        <dbReference type="Proteomes" id="UP000663937"/>
    </source>
</evidence>
<comment type="function">
    <text evidence="7">Involved in the regulation of glutamine synthetase GlnA, a key enzyme in the process to assimilate ammonia. When cellular nitrogen levels are high, the C-terminal adenylyl transferase (AT) inactivates GlnA by covalent transfer of an adenylyl group from ATP to specific tyrosine residue of GlnA, thus reducing its activity. Conversely, when nitrogen levels are low, the N-terminal adenylyl removase (AR) activates GlnA by removing the adenylyl group by phosphorolysis, increasing its activity. The regulatory region of GlnE binds the signal transduction protein PII (GlnB) which indicates the nitrogen status of the cell.</text>
</comment>
<keyword evidence="5 7" id="KW-0460">Magnesium</keyword>
<dbReference type="GO" id="GO:0005829">
    <property type="term" value="C:cytosol"/>
    <property type="evidence" value="ECO:0007669"/>
    <property type="project" value="TreeGrafter"/>
</dbReference>
<dbReference type="Proteomes" id="UP000663937">
    <property type="component" value="Chromosome"/>
</dbReference>
<comment type="catalytic activity">
    <reaction evidence="7">
        <text>[glutamine synthetase]-L-tyrosine + ATP = [glutamine synthetase]-O(4)-(5'-adenylyl)-L-tyrosine + diphosphate</text>
        <dbReference type="Rhea" id="RHEA:18589"/>
        <dbReference type="Rhea" id="RHEA-COMP:10660"/>
        <dbReference type="Rhea" id="RHEA-COMP:10661"/>
        <dbReference type="ChEBI" id="CHEBI:30616"/>
        <dbReference type="ChEBI" id="CHEBI:33019"/>
        <dbReference type="ChEBI" id="CHEBI:46858"/>
        <dbReference type="ChEBI" id="CHEBI:83624"/>
        <dbReference type="EC" id="2.7.7.42"/>
    </reaction>
</comment>
<keyword evidence="11" id="KW-1185">Reference proteome</keyword>
<dbReference type="InterPro" id="IPR005190">
    <property type="entry name" value="GlnE_rpt_dom"/>
</dbReference>
<dbReference type="Gene3D" id="3.30.460.10">
    <property type="entry name" value="Beta Polymerase, domain 2"/>
    <property type="match status" value="2"/>
</dbReference>
<dbReference type="SUPFAM" id="SSF81301">
    <property type="entry name" value="Nucleotidyltransferase"/>
    <property type="match status" value="2"/>
</dbReference>
<dbReference type="Pfam" id="PF03710">
    <property type="entry name" value="GlnE"/>
    <property type="match status" value="2"/>
</dbReference>
<evidence type="ECO:0000256" key="4">
    <source>
        <dbReference type="ARBA" id="ARBA00022840"/>
    </source>
</evidence>
<feature type="domain" description="PII-uridylyltransferase/Glutamine-synthetase adenylyltransferase" evidence="9">
    <location>
        <begin position="359"/>
        <end position="499"/>
    </location>
</feature>
<sequence>MSPRGGTVAGRLTRLGFADARRAEGMLADAALVAVIGDVTETDPGGLLAALGDVADPDQALLALARIAGAADRPADRRLLAAVTVPGPGRDRLLAVLGASIALGDTLAAHPDELAVIADPSLGTGVPVAVVRAELLVAVGADPDAAVPVAALGGPDGWDAMRRAYRSRLLRIAATDLTCGEPLTRMPGVAAALADLAGAALEAALALARSELDDHGAGVRLAVLGMGKCGARELNYVSDVDVIYVAEPADGVDEQHALVVGARLATGLARACTNPSGEPSLWPVDAALRPEGKNGPLVRTLDSHRAYYERWASTWEFQALLKARPVAGDRALGDAYVAAMNPMVWNAVGRENFVADSQAMRRRVEEHVPAAEADRQLKLGIGGLRDVEFTVQLLQLVHGRADESIRSPSTLTALAALAAGGYVGREAAARLAVCYRLLRALEHRIQLYRLRRTHLMPTAEADLRRLARSVGMRSEGAEGLMERWRGVRREVRDLHLELFYRPLLPAMAQLSTAEASLAPDAARARLAAIGYRDPVGALRHIVALTEGVSRRAAIQRQLLPVMLGWFAEGADADAGLLNFRRLSDTLGSTHWYLRLLRDSGTAASRLARVLSTSRYVAEALARSPESVAWLAANADLTPREIDRLTAEADAVLARATEPRPAANALRALRRRELARTGAADVLGVVTGTSAAESLSGAADVVLAGGLRIALAETCAERGLAAPPTRLLVVAMGRLGGREMGYSSDADVMFVHDPVPGQDETLAQQYALSVATKLRQLLGEVGPEPALDVDADLRPEGRNGPLARSFASYVEYYQRWSAPWESQALLRARPVAGDAELGERFTRLVDPLRYPRGGLDPADVREVRRIKARVEAERLPRGVEPARHLKLGRGGLADVEWTVQLLQLQHAHAVPELRTTSTLAALRAAVAAGLVDADDAETLTEAWLLASRLRDAIVLWSGRAGGAQADQLPHDRFALAGLARVLGYPAGSGGELEETYLRSARRARAVMERIFYA</sequence>
<dbReference type="Gene3D" id="1.20.120.330">
    <property type="entry name" value="Nucleotidyltransferases domain 2"/>
    <property type="match status" value="2"/>
</dbReference>
<evidence type="ECO:0000256" key="3">
    <source>
        <dbReference type="ARBA" id="ARBA00022741"/>
    </source>
</evidence>
<comment type="cofactor">
    <cofactor evidence="7">
        <name>Mg(2+)</name>
        <dbReference type="ChEBI" id="CHEBI:18420"/>
    </cofactor>
</comment>
<dbReference type="EC" id="2.7.7.89" evidence="7"/>
<dbReference type="EMBL" id="CP071868">
    <property type="protein sequence ID" value="QTE28415.1"/>
    <property type="molecule type" value="Genomic_DNA"/>
</dbReference>
<feature type="region of interest" description="Adenylyl transferase" evidence="7">
    <location>
        <begin position="511"/>
        <end position="1012"/>
    </location>
</feature>
<keyword evidence="6 7" id="KW-0511">Multifunctional enzyme</keyword>
<dbReference type="InterPro" id="IPR043519">
    <property type="entry name" value="NT_sf"/>
</dbReference>
<dbReference type="InterPro" id="IPR023057">
    <property type="entry name" value="GlnE"/>
</dbReference>
<evidence type="ECO:0000256" key="7">
    <source>
        <dbReference type="HAMAP-Rule" id="MF_00802"/>
    </source>
</evidence>
<evidence type="ECO:0000259" key="9">
    <source>
        <dbReference type="Pfam" id="PF08335"/>
    </source>
</evidence>
<evidence type="ECO:0000259" key="8">
    <source>
        <dbReference type="Pfam" id="PF03710"/>
    </source>
</evidence>
<accession>A0A8A4ZAE6</accession>
<keyword evidence="1 7" id="KW-0808">Transferase</keyword>
<dbReference type="GO" id="GO:0047388">
    <property type="term" value="F:[glutamine synthetase]-adenylyl-L-tyrosine phosphorylase activity"/>
    <property type="evidence" value="ECO:0007669"/>
    <property type="project" value="UniProtKB-EC"/>
</dbReference>
<feature type="domain" description="Glutamate-ammonia ligase adenylyltransferase repeated" evidence="8">
    <location>
        <begin position="92"/>
        <end position="334"/>
    </location>
</feature>
<dbReference type="GO" id="GO:0008882">
    <property type="term" value="F:[glutamate-ammonia-ligase] adenylyltransferase activity"/>
    <property type="evidence" value="ECO:0007669"/>
    <property type="project" value="UniProtKB-UniRule"/>
</dbReference>
<keyword evidence="3 7" id="KW-0547">Nucleotide-binding</keyword>
<dbReference type="AlphaFoldDB" id="A0A8A4ZAE6"/>
<evidence type="ECO:0000256" key="1">
    <source>
        <dbReference type="ARBA" id="ARBA00022679"/>
    </source>
</evidence>
<evidence type="ECO:0000256" key="2">
    <source>
        <dbReference type="ARBA" id="ARBA00022695"/>
    </source>
</evidence>
<dbReference type="InterPro" id="IPR013546">
    <property type="entry name" value="PII_UdlTrfase/GS_AdlTrfase"/>
</dbReference>
<keyword evidence="4 7" id="KW-0067">ATP-binding</keyword>
<dbReference type="GO" id="GO:0005524">
    <property type="term" value="F:ATP binding"/>
    <property type="evidence" value="ECO:0007669"/>
    <property type="project" value="UniProtKB-UniRule"/>
</dbReference>
<dbReference type="HAMAP" id="MF_00802">
    <property type="entry name" value="GlnE"/>
    <property type="match status" value="1"/>
</dbReference>
<feature type="domain" description="Glutamate-ammonia ligase adenylyltransferase repeated" evidence="8">
    <location>
        <begin position="605"/>
        <end position="842"/>
    </location>
</feature>
<keyword evidence="2 7" id="KW-0548">Nucleotidyltransferase</keyword>
<protein>
    <recommendedName>
        <fullName evidence="7">Bifunctional glutamine synthetase adenylyltransferase/adenylyl-removing enzyme</fullName>
    </recommendedName>
    <alternativeName>
        <fullName evidence="7">ATP:glutamine synthetase adenylyltransferase</fullName>
    </alternativeName>
    <alternativeName>
        <fullName evidence="7">ATase</fullName>
    </alternativeName>
    <domain>
        <recommendedName>
            <fullName evidence="7">Glutamine synthetase adenylyl-L-tyrosine phosphorylase</fullName>
            <ecNumber evidence="7">2.7.7.89</ecNumber>
        </recommendedName>
        <alternativeName>
            <fullName evidence="7">Adenylyl removase</fullName>
            <shortName evidence="7">AR</shortName>
            <shortName evidence="7">AT-N</shortName>
        </alternativeName>
    </domain>
    <domain>
        <recommendedName>
            <fullName evidence="7">Glutamine synthetase adenylyl transferase</fullName>
            <ecNumber evidence="7">2.7.7.42</ecNumber>
        </recommendedName>
        <alternativeName>
            <fullName evidence="7">Adenylyl transferase</fullName>
            <shortName evidence="7">AT</shortName>
            <shortName evidence="7">AT-C</shortName>
        </alternativeName>
    </domain>
</protein>
<dbReference type="GO" id="GO:0000820">
    <property type="term" value="P:regulation of glutamine family amino acid metabolic process"/>
    <property type="evidence" value="ECO:0007669"/>
    <property type="project" value="UniProtKB-UniRule"/>
</dbReference>
<comment type="similarity">
    <text evidence="7">Belongs to the GlnE family.</text>
</comment>
<organism evidence="10 11">
    <name type="scientific">Pengzhenrongella sicca</name>
    <dbReference type="NCBI Taxonomy" id="2819238"/>
    <lineage>
        <taxon>Bacteria</taxon>
        <taxon>Bacillati</taxon>
        <taxon>Actinomycetota</taxon>
        <taxon>Actinomycetes</taxon>
        <taxon>Micrococcales</taxon>
        <taxon>Pengzhenrongella</taxon>
    </lineage>
</organism>
<dbReference type="RefSeq" id="WP_227422650.1">
    <property type="nucleotide sequence ID" value="NZ_CP071868.1"/>
</dbReference>
<dbReference type="PANTHER" id="PTHR30621">
    <property type="entry name" value="GLUTAMINE SYNTHETASE ADENYLYLTRANSFERASE"/>
    <property type="match status" value="1"/>
</dbReference>
<reference evidence="10" key="1">
    <citation type="submission" date="2021-03" db="EMBL/GenBank/DDBJ databases">
        <title>Pengzhenrongella sicca gen. nov., sp. nov., a new member of suborder Micrococcineae isolated from High-Arctic tundra soil.</title>
        <authorList>
            <person name="Peng F."/>
        </authorList>
    </citation>
    <scope>NUCLEOTIDE SEQUENCE</scope>
    <source>
        <strain evidence="10">LRZ-2</strain>
    </source>
</reference>
<evidence type="ECO:0000256" key="6">
    <source>
        <dbReference type="ARBA" id="ARBA00023268"/>
    </source>
</evidence>
<dbReference type="PANTHER" id="PTHR30621:SF0">
    <property type="entry name" value="BIFUNCTIONAL GLUTAMINE SYNTHETASE ADENYLYLTRANSFERASE_ADENYLYL-REMOVING ENZYME"/>
    <property type="match status" value="1"/>
</dbReference>
<dbReference type="KEGG" id="psic:J4E96_13640"/>
<feature type="domain" description="PII-uridylyltransferase/Glutamine-synthetase adenylyltransferase" evidence="9">
    <location>
        <begin position="878"/>
        <end position="1009"/>
    </location>
</feature>